<evidence type="ECO:0000313" key="6">
    <source>
        <dbReference type="Proteomes" id="UP000235659"/>
    </source>
</evidence>
<dbReference type="Proteomes" id="UP000494205">
    <property type="component" value="Unassembled WGS sequence"/>
</dbReference>
<dbReference type="EMBL" id="PNXY01000023">
    <property type="protein sequence ID" value="PMS26823.1"/>
    <property type="molecule type" value="Genomic_DNA"/>
</dbReference>
<evidence type="ECO:0000256" key="2">
    <source>
        <dbReference type="SAM" id="SignalP"/>
    </source>
</evidence>
<feature type="chain" id="PRO_5044384224" evidence="2">
    <location>
        <begin position="39"/>
        <end position="531"/>
    </location>
</feature>
<feature type="signal peptide" evidence="2">
    <location>
        <begin position="1"/>
        <end position="38"/>
    </location>
</feature>
<dbReference type="Gene3D" id="3.40.190.10">
    <property type="entry name" value="Periplasmic binding protein-like II"/>
    <property type="match status" value="1"/>
</dbReference>
<dbReference type="InterPro" id="IPR006311">
    <property type="entry name" value="TAT_signal"/>
</dbReference>
<dbReference type="GO" id="GO:0015833">
    <property type="term" value="P:peptide transport"/>
    <property type="evidence" value="ECO:0007669"/>
    <property type="project" value="TreeGrafter"/>
</dbReference>
<organism evidence="4 7">
    <name type="scientific">Paraburkholderia rhynchosiae</name>
    <dbReference type="NCBI Taxonomy" id="487049"/>
    <lineage>
        <taxon>Bacteria</taxon>
        <taxon>Pseudomonadati</taxon>
        <taxon>Pseudomonadota</taxon>
        <taxon>Betaproteobacteria</taxon>
        <taxon>Burkholderiales</taxon>
        <taxon>Burkholderiaceae</taxon>
        <taxon>Paraburkholderia</taxon>
    </lineage>
</organism>
<protein>
    <submittedName>
        <fullName evidence="5">ABC transporter substrate-binding protein</fullName>
    </submittedName>
    <submittedName>
        <fullName evidence="4">Glutathione-binding protein GsiB</fullName>
    </submittedName>
</protein>
<dbReference type="SUPFAM" id="SSF53850">
    <property type="entry name" value="Periplasmic binding protein-like II"/>
    <property type="match status" value="1"/>
</dbReference>
<dbReference type="InterPro" id="IPR000914">
    <property type="entry name" value="SBP_5_dom"/>
</dbReference>
<name>A0A2N7WBN2_9BURK</name>
<dbReference type="GO" id="GO:0030288">
    <property type="term" value="C:outer membrane-bounded periplasmic space"/>
    <property type="evidence" value="ECO:0007669"/>
    <property type="project" value="UniProtKB-ARBA"/>
</dbReference>
<keyword evidence="2" id="KW-0732">Signal</keyword>
<evidence type="ECO:0000259" key="3">
    <source>
        <dbReference type="Pfam" id="PF00496"/>
    </source>
</evidence>
<dbReference type="InterPro" id="IPR039424">
    <property type="entry name" value="SBP_5"/>
</dbReference>
<evidence type="ECO:0000313" key="5">
    <source>
        <dbReference type="EMBL" id="PMS26823.1"/>
    </source>
</evidence>
<accession>A0A2N7WBN2</accession>
<evidence type="ECO:0000313" key="4">
    <source>
        <dbReference type="EMBL" id="CAB3728263.1"/>
    </source>
</evidence>
<reference evidence="4 7" key="2">
    <citation type="submission" date="2020-04" db="EMBL/GenBank/DDBJ databases">
        <authorList>
            <person name="De Canck E."/>
        </authorList>
    </citation>
    <scope>NUCLEOTIDE SEQUENCE [LARGE SCALE GENOMIC DNA]</scope>
    <source>
        <strain evidence="4 7">LMG 27174</strain>
    </source>
</reference>
<reference evidence="5 6" key="1">
    <citation type="submission" date="2018-01" db="EMBL/GenBank/DDBJ databases">
        <title>Whole genome analyses suggest that Burkholderia sensu lato contains two further novel genera in the rhizoxinica-symbiotica group Mycetohabitans gen. nov., and Trinickia gen. nov.: implications for the evolution of diazotrophy and nodulation in the Burkholderiaceae.</title>
        <authorList>
            <person name="Estrada-de los Santos P."/>
            <person name="Palmer M."/>
            <person name="Chavez-Ramirez B."/>
            <person name="Beukes C."/>
            <person name="Steenkamp E.T."/>
            <person name="Hirsch A.M."/>
            <person name="Manyaka P."/>
            <person name="Maluk M."/>
            <person name="Lafos M."/>
            <person name="Crook M."/>
            <person name="Gross E."/>
            <person name="Simon M.F."/>
            <person name="Bueno dos Reis Junior F."/>
            <person name="Poole P.S."/>
            <person name="Venter S.N."/>
            <person name="James E.K."/>
        </authorList>
    </citation>
    <scope>NUCLEOTIDE SEQUENCE [LARGE SCALE GENOMIC DNA]</scope>
    <source>
        <strain evidence="5 6">WSM 3937</strain>
    </source>
</reference>
<dbReference type="OrthoDB" id="9801799at2"/>
<dbReference type="RefSeq" id="WP_102635030.1">
    <property type="nucleotide sequence ID" value="NZ_CADIJZ010000025.1"/>
</dbReference>
<evidence type="ECO:0000313" key="7">
    <source>
        <dbReference type="Proteomes" id="UP000494205"/>
    </source>
</evidence>
<dbReference type="PANTHER" id="PTHR30290">
    <property type="entry name" value="PERIPLASMIC BINDING COMPONENT OF ABC TRANSPORTER"/>
    <property type="match status" value="1"/>
</dbReference>
<dbReference type="GO" id="GO:1904680">
    <property type="term" value="F:peptide transmembrane transporter activity"/>
    <property type="evidence" value="ECO:0007669"/>
    <property type="project" value="TreeGrafter"/>
</dbReference>
<dbReference type="GO" id="GO:0043190">
    <property type="term" value="C:ATP-binding cassette (ABC) transporter complex"/>
    <property type="evidence" value="ECO:0007669"/>
    <property type="project" value="InterPro"/>
</dbReference>
<sequence length="531" mass="57923">MTTTFDSDSPDLERRRAMKALLAAGAAATAGWSALAGAATTAAAAAANTAMPRKGGTMRVATANQSQSDSLDPAKASHTADYSRMFIFYSGLTEFDSNFKVQNALADAFDTSDHKRWAIKLKPNVHFHDGKPLTADDVVFSLTRHKDPATASKARSIADAIDSVKASGPLQVEITLNAPNVDLPALLAVPHFVIVAAGTKDFSKGNGTGPFVCKEFTPGGRCVGTRNPNFWKPGLPHLDEVQLVGIVDDAARLNALLAGDIQLISPVPARDVERLKRAGSFGVLESQSGLYTDLILRQDATPTSNPEFVQAIKSLHDRERIQKTLLRGYATIGNDHPVPAWHPYYLAGLPQRTYDPDRAKSLIRKAKLSGATAEMVAPPSIESALDSALMLQQAATQTDLKLDVRRVPADGYWSTHWMKHPMTYGSILPRPTLDLLYTQFFKSDSVWNESGWKNAQFDQLLLQAREQKDETKRKQIYGDMQTIVYEKGSIIIPAFINFIDAHSGRVKGLVGSPSGRLMGYRFAEFAWLDAV</sequence>
<dbReference type="Gene3D" id="3.10.105.10">
    <property type="entry name" value="Dipeptide-binding Protein, Domain 3"/>
    <property type="match status" value="1"/>
</dbReference>
<gene>
    <name evidence="4" type="primary">gsiB_2</name>
    <name evidence="5" type="ORF">C0Z16_26485</name>
    <name evidence="4" type="ORF">LMG27174_05561</name>
</gene>
<dbReference type="PANTHER" id="PTHR30290:SF83">
    <property type="entry name" value="ABC TRANSPORTER SUBSTRATE-BINDING PROTEIN"/>
    <property type="match status" value="1"/>
</dbReference>
<keyword evidence="6" id="KW-1185">Reference proteome</keyword>
<dbReference type="PIRSF" id="PIRSF002741">
    <property type="entry name" value="MppA"/>
    <property type="match status" value="1"/>
</dbReference>
<feature type="region of interest" description="Disordered" evidence="1">
    <location>
        <begin position="54"/>
        <end position="75"/>
    </location>
</feature>
<dbReference type="InterPro" id="IPR030678">
    <property type="entry name" value="Peptide/Ni-bd"/>
</dbReference>
<dbReference type="Proteomes" id="UP000235659">
    <property type="component" value="Unassembled WGS sequence"/>
</dbReference>
<dbReference type="PROSITE" id="PS51318">
    <property type="entry name" value="TAT"/>
    <property type="match status" value="1"/>
</dbReference>
<dbReference type="Pfam" id="PF00496">
    <property type="entry name" value="SBP_bac_5"/>
    <property type="match status" value="1"/>
</dbReference>
<proteinExistence type="predicted"/>
<feature type="domain" description="Solute-binding protein family 5" evidence="3">
    <location>
        <begin position="100"/>
        <end position="443"/>
    </location>
</feature>
<dbReference type="Gene3D" id="3.90.76.10">
    <property type="entry name" value="Dipeptide-binding Protein, Domain 1"/>
    <property type="match status" value="1"/>
</dbReference>
<dbReference type="AlphaFoldDB" id="A0A2N7WBN2"/>
<evidence type="ECO:0000256" key="1">
    <source>
        <dbReference type="SAM" id="MobiDB-lite"/>
    </source>
</evidence>
<dbReference type="CDD" id="cd08503">
    <property type="entry name" value="PBP2_NikA_DppA_OppA_like_17"/>
    <property type="match status" value="1"/>
</dbReference>
<dbReference type="EMBL" id="CADIJZ010000025">
    <property type="protein sequence ID" value="CAB3728263.1"/>
    <property type="molecule type" value="Genomic_DNA"/>
</dbReference>